<protein>
    <submittedName>
        <fullName evidence="1">Uncharacterized protein</fullName>
    </submittedName>
</protein>
<dbReference type="EMBL" id="MU394281">
    <property type="protein sequence ID" value="KAI6093400.1"/>
    <property type="molecule type" value="Genomic_DNA"/>
</dbReference>
<comment type="caution">
    <text evidence="1">The sequence shown here is derived from an EMBL/GenBank/DDBJ whole genome shotgun (WGS) entry which is preliminary data.</text>
</comment>
<accession>A0ACC0DMF4</accession>
<organism evidence="1 2">
    <name type="scientific">Hypoxylon rubiginosum</name>
    <dbReference type="NCBI Taxonomy" id="110542"/>
    <lineage>
        <taxon>Eukaryota</taxon>
        <taxon>Fungi</taxon>
        <taxon>Dikarya</taxon>
        <taxon>Ascomycota</taxon>
        <taxon>Pezizomycotina</taxon>
        <taxon>Sordariomycetes</taxon>
        <taxon>Xylariomycetidae</taxon>
        <taxon>Xylariales</taxon>
        <taxon>Hypoxylaceae</taxon>
        <taxon>Hypoxylon</taxon>
    </lineage>
</organism>
<reference evidence="1 2" key="1">
    <citation type="journal article" date="2022" name="New Phytol.">
        <title>Ecological generalism drives hyperdiversity of secondary metabolite gene clusters in xylarialean endophytes.</title>
        <authorList>
            <person name="Franco M.E.E."/>
            <person name="Wisecaver J.H."/>
            <person name="Arnold A.E."/>
            <person name="Ju Y.M."/>
            <person name="Slot J.C."/>
            <person name="Ahrendt S."/>
            <person name="Moore L.P."/>
            <person name="Eastman K.E."/>
            <person name="Scott K."/>
            <person name="Konkel Z."/>
            <person name="Mondo S.J."/>
            <person name="Kuo A."/>
            <person name="Hayes R.D."/>
            <person name="Haridas S."/>
            <person name="Andreopoulos B."/>
            <person name="Riley R."/>
            <person name="LaButti K."/>
            <person name="Pangilinan J."/>
            <person name="Lipzen A."/>
            <person name="Amirebrahimi M."/>
            <person name="Yan J."/>
            <person name="Adam C."/>
            <person name="Keymanesh K."/>
            <person name="Ng V."/>
            <person name="Louie K."/>
            <person name="Northen T."/>
            <person name="Drula E."/>
            <person name="Henrissat B."/>
            <person name="Hsieh H.M."/>
            <person name="Youens-Clark K."/>
            <person name="Lutzoni F."/>
            <person name="Miadlikowska J."/>
            <person name="Eastwood D.C."/>
            <person name="Hamelin R.C."/>
            <person name="Grigoriev I.V."/>
            <person name="U'Ren J.M."/>
        </authorList>
    </citation>
    <scope>NUCLEOTIDE SEQUENCE [LARGE SCALE GENOMIC DNA]</scope>
    <source>
        <strain evidence="1 2">ER1909</strain>
    </source>
</reference>
<evidence type="ECO:0000313" key="1">
    <source>
        <dbReference type="EMBL" id="KAI6093400.1"/>
    </source>
</evidence>
<name>A0ACC0DMF4_9PEZI</name>
<sequence>MDSADRLADLDVDELRSCLLKGPVSPDIEQKLLNSQALRQALLTPISNQLRWVLVNGEMSNRLRSELISEMNKSSVNQPTPAPDYDHINHILKLAGTSTQPVDCTTALSDLPTATMPTGTAREFNWTERAALPSQGDVFLPPSARPDANLLAGELPRPLSFAESQRASSCRNSTPPAIAICGSEVSIANGYPTPIDIQAPPIAIPSSDSAHRATDKLPSSWEQPTRNDWPLNCTPLENGSERERERPPSSGRGHVDSIGSYAQLSGGVEDSSQVTDGNTTTGVPQSFDSLEDSMNETKSDTESDLSDIEMSDADLDLQASYQLAIETGADEYYKVDRHYESQEDNVEEGEDHIENDGSPGVVEPEMRRSGRVRRVSSATTSPTTMNWAYNKWTGKTLMTMGALLPKEYTLYDDPQFPWICPIRSCRKMFSKLAGLGSHFRGHKASLLNDNEDGTLSIIQKMERVPGRMPAGVISKGPLDLEESPLARPSLPLSYKYQPPKEVSSTSFQEDFDKSIAERATPFLEETDMELWRYIQSKLVHTPLSPIPQNGHVPQLLKHLCRVRTVQFNSHAPPFEEVRDQDIAAMIIQAAGTKAVTPCSRCRTNKGPFRGCFVVPTSAPISVRQAILGCANCYYHRRQSYCDLKRWSLITYPELRSTQPPNEAAATPATRTTKTEKQPERRSLRVVCKKSLKASIRKSESPRPAARSSRIERASNKADLPSSLSPSTFNPSQMLELETWEIAPGRIRCEGQSDTIYNFAFSNAYLSQNQVVQIGRDISFHVITIKPGNIHSWEASPDKVRLCSIASGKLRVRMHDQEVSIGPNGLVWIQPGVSCTATNRLYIDAMVHVAAIPGDLC</sequence>
<dbReference type="Proteomes" id="UP001497680">
    <property type="component" value="Unassembled WGS sequence"/>
</dbReference>
<evidence type="ECO:0000313" key="2">
    <source>
        <dbReference type="Proteomes" id="UP001497680"/>
    </source>
</evidence>
<keyword evidence="2" id="KW-1185">Reference proteome</keyword>
<gene>
    <name evidence="1" type="ORF">F4821DRAFT_276890</name>
</gene>
<proteinExistence type="predicted"/>